<organism evidence="1 2">
    <name type="scientific">Hexamita inflata</name>
    <dbReference type="NCBI Taxonomy" id="28002"/>
    <lineage>
        <taxon>Eukaryota</taxon>
        <taxon>Metamonada</taxon>
        <taxon>Diplomonadida</taxon>
        <taxon>Hexamitidae</taxon>
        <taxon>Hexamitinae</taxon>
        <taxon>Hexamita</taxon>
    </lineage>
</organism>
<accession>A0ABP1JU16</accession>
<evidence type="ECO:0000313" key="1">
    <source>
        <dbReference type="EMBL" id="CAL6046467.1"/>
    </source>
</evidence>
<name>A0ABP1JU16_9EUKA</name>
<sequence length="100" mass="11809">MIHYLTVTIQLSSLSQNVSQFYMLQWYNKTKAKSVYQPSQHSQQQTKFTHNILHNHKIGSVLNKLQSYKNIKIASVQQQIQQLRETVQFHKLIPSSRLRV</sequence>
<reference evidence="1 2" key="1">
    <citation type="submission" date="2024-07" db="EMBL/GenBank/DDBJ databases">
        <authorList>
            <person name="Akdeniz Z."/>
        </authorList>
    </citation>
    <scope>NUCLEOTIDE SEQUENCE [LARGE SCALE GENOMIC DNA]</scope>
</reference>
<gene>
    <name evidence="1" type="ORF">HINF_LOCUS41739</name>
</gene>
<proteinExistence type="predicted"/>
<protein>
    <submittedName>
        <fullName evidence="1">Hypothetical_protein</fullName>
    </submittedName>
</protein>
<evidence type="ECO:0000313" key="2">
    <source>
        <dbReference type="Proteomes" id="UP001642409"/>
    </source>
</evidence>
<comment type="caution">
    <text evidence="1">The sequence shown here is derived from an EMBL/GenBank/DDBJ whole genome shotgun (WGS) entry which is preliminary data.</text>
</comment>
<keyword evidence="2" id="KW-1185">Reference proteome</keyword>
<dbReference type="EMBL" id="CAXDID020000168">
    <property type="protein sequence ID" value="CAL6046467.1"/>
    <property type="molecule type" value="Genomic_DNA"/>
</dbReference>
<dbReference type="Proteomes" id="UP001642409">
    <property type="component" value="Unassembled WGS sequence"/>
</dbReference>